<evidence type="ECO:0000259" key="1">
    <source>
        <dbReference type="Pfam" id="PF07603"/>
    </source>
</evidence>
<feature type="domain" description="Lcl C-terminal" evidence="1">
    <location>
        <begin position="32"/>
        <end position="128"/>
    </location>
</feature>
<dbReference type="InterPro" id="IPR011460">
    <property type="entry name" value="Lcl_C"/>
</dbReference>
<reference evidence="2" key="1">
    <citation type="submission" date="2018-06" db="EMBL/GenBank/DDBJ databases">
        <authorList>
            <person name="Zhirakovskaya E."/>
        </authorList>
    </citation>
    <scope>NUCLEOTIDE SEQUENCE</scope>
</reference>
<dbReference type="Pfam" id="PF07603">
    <property type="entry name" value="Lcl_C"/>
    <property type="match status" value="1"/>
</dbReference>
<gene>
    <name evidence="2" type="ORF">MNBD_GAMMA24-921</name>
</gene>
<dbReference type="PANTHER" id="PTHR35812">
    <property type="entry name" value="LIPOPROTEIN"/>
    <property type="match status" value="1"/>
</dbReference>
<evidence type="ECO:0000313" key="2">
    <source>
        <dbReference type="EMBL" id="VAX11866.1"/>
    </source>
</evidence>
<accession>A0A3B1B0P1</accession>
<sequence length="131" mass="14380">KDHTYTWYNSTGINDGGSAGTANGGSCVDGTTCDTEKFVTAVNAGGLCGSTDWRLPSLPELQSIVNRNSNQPTIDTAYFPNTTFVYWSSSPIAKDSSYAWDVSFVYGNNIYMHINSRRDNDKYVRLVRGGQ</sequence>
<name>A0A3B1B0P1_9ZZZZ</name>
<dbReference type="AlphaFoldDB" id="A0A3B1B0P1"/>
<proteinExistence type="predicted"/>
<protein>
    <recommendedName>
        <fullName evidence="1">Lcl C-terminal domain-containing protein</fullName>
    </recommendedName>
</protein>
<organism evidence="2">
    <name type="scientific">hydrothermal vent metagenome</name>
    <dbReference type="NCBI Taxonomy" id="652676"/>
    <lineage>
        <taxon>unclassified sequences</taxon>
        <taxon>metagenomes</taxon>
        <taxon>ecological metagenomes</taxon>
    </lineage>
</organism>
<dbReference type="PANTHER" id="PTHR35812:SF1">
    <property type="entry name" value="LIPOPROTEIN"/>
    <property type="match status" value="1"/>
</dbReference>
<dbReference type="EMBL" id="UOFZ01000002">
    <property type="protein sequence ID" value="VAX11866.1"/>
    <property type="molecule type" value="Genomic_DNA"/>
</dbReference>
<feature type="non-terminal residue" evidence="2">
    <location>
        <position position="1"/>
    </location>
</feature>